<accession>A0A8S3U7Z7</accession>
<sequence>MAPPERTNYFKLVALLVDIACHVLYRYIRENILGTSFSLESFLNLEQEKHKLVHMYETTKCCKCTCLPETTKGKTLLSRKQLLLLYKSDETQQIKKHKKYDGKKVTQICICKYTAVENIDVKILDITLAYYIINKCGKQELGVDNWTFQIREERNKIFHISDIQKMTDDKFERNGKIKWIHHGNS</sequence>
<dbReference type="Proteomes" id="UP000683360">
    <property type="component" value="Unassembled WGS sequence"/>
</dbReference>
<gene>
    <name evidence="1" type="ORF">MEDL_50702</name>
</gene>
<protein>
    <submittedName>
        <fullName evidence="1">Uncharacterized protein</fullName>
    </submittedName>
</protein>
<dbReference type="EMBL" id="CAJPWZ010002419">
    <property type="protein sequence ID" value="CAG2238285.1"/>
    <property type="molecule type" value="Genomic_DNA"/>
</dbReference>
<name>A0A8S3U7Z7_MYTED</name>
<dbReference type="AlphaFoldDB" id="A0A8S3U7Z7"/>
<comment type="caution">
    <text evidence="1">The sequence shown here is derived from an EMBL/GenBank/DDBJ whole genome shotgun (WGS) entry which is preliminary data.</text>
</comment>
<keyword evidence="2" id="KW-1185">Reference proteome</keyword>
<proteinExistence type="predicted"/>
<organism evidence="1 2">
    <name type="scientific">Mytilus edulis</name>
    <name type="common">Blue mussel</name>
    <dbReference type="NCBI Taxonomy" id="6550"/>
    <lineage>
        <taxon>Eukaryota</taxon>
        <taxon>Metazoa</taxon>
        <taxon>Spiralia</taxon>
        <taxon>Lophotrochozoa</taxon>
        <taxon>Mollusca</taxon>
        <taxon>Bivalvia</taxon>
        <taxon>Autobranchia</taxon>
        <taxon>Pteriomorphia</taxon>
        <taxon>Mytilida</taxon>
        <taxon>Mytiloidea</taxon>
        <taxon>Mytilidae</taxon>
        <taxon>Mytilinae</taxon>
        <taxon>Mytilus</taxon>
    </lineage>
</organism>
<evidence type="ECO:0000313" key="1">
    <source>
        <dbReference type="EMBL" id="CAG2238285.1"/>
    </source>
</evidence>
<evidence type="ECO:0000313" key="2">
    <source>
        <dbReference type="Proteomes" id="UP000683360"/>
    </source>
</evidence>
<reference evidence="1" key="1">
    <citation type="submission" date="2021-03" db="EMBL/GenBank/DDBJ databases">
        <authorList>
            <person name="Bekaert M."/>
        </authorList>
    </citation>
    <scope>NUCLEOTIDE SEQUENCE</scope>
</reference>